<sequence length="225" mass="25523">MKLCYIRPLKLNQMRVQLDVHITVISEEVNLDAALEAVNALEEASLPDPSAYNGPSTSKGVKRPAPAVDVNGNEADSDDDVIEPGKDMSLVRKAAKAASPTESNFSSSSYSSPKSSNVDWEETQRREEFNRRVVDEMEDHKKKMKSNDDLISHIKGQKKSLRAHREAIREQLRLLDVQELSLDKREKVPQVKRKKYMISSLQNRKSAHSKLLTCFVDRQSMIFNK</sequence>
<proteinExistence type="predicted"/>
<protein>
    <submittedName>
        <fullName evidence="2">Uncharacterized protein</fullName>
    </submittedName>
</protein>
<gene>
    <name evidence="2" type="ORF">NQ315_000478</name>
</gene>
<feature type="region of interest" description="Disordered" evidence="1">
    <location>
        <begin position="46"/>
        <end position="125"/>
    </location>
</feature>
<name>A0AAV8VEH7_9CUCU</name>
<feature type="compositionally biased region" description="Low complexity" evidence="1">
    <location>
        <begin position="99"/>
        <end position="116"/>
    </location>
</feature>
<dbReference type="AlphaFoldDB" id="A0AAV8VEH7"/>
<keyword evidence="3" id="KW-1185">Reference proteome</keyword>
<evidence type="ECO:0000256" key="1">
    <source>
        <dbReference type="SAM" id="MobiDB-lite"/>
    </source>
</evidence>
<evidence type="ECO:0000313" key="2">
    <source>
        <dbReference type="EMBL" id="KAJ8912609.1"/>
    </source>
</evidence>
<accession>A0AAV8VEH7</accession>
<dbReference type="EMBL" id="JANEYG010000119">
    <property type="protein sequence ID" value="KAJ8912609.1"/>
    <property type="molecule type" value="Genomic_DNA"/>
</dbReference>
<organism evidence="2 3">
    <name type="scientific">Exocentrus adspersus</name>
    <dbReference type="NCBI Taxonomy" id="1586481"/>
    <lineage>
        <taxon>Eukaryota</taxon>
        <taxon>Metazoa</taxon>
        <taxon>Ecdysozoa</taxon>
        <taxon>Arthropoda</taxon>
        <taxon>Hexapoda</taxon>
        <taxon>Insecta</taxon>
        <taxon>Pterygota</taxon>
        <taxon>Neoptera</taxon>
        <taxon>Endopterygota</taxon>
        <taxon>Coleoptera</taxon>
        <taxon>Polyphaga</taxon>
        <taxon>Cucujiformia</taxon>
        <taxon>Chrysomeloidea</taxon>
        <taxon>Cerambycidae</taxon>
        <taxon>Lamiinae</taxon>
        <taxon>Acanthocinini</taxon>
        <taxon>Exocentrus</taxon>
    </lineage>
</organism>
<dbReference type="Proteomes" id="UP001159042">
    <property type="component" value="Unassembled WGS sequence"/>
</dbReference>
<evidence type="ECO:0000313" key="3">
    <source>
        <dbReference type="Proteomes" id="UP001159042"/>
    </source>
</evidence>
<comment type="caution">
    <text evidence="2">The sequence shown here is derived from an EMBL/GenBank/DDBJ whole genome shotgun (WGS) entry which is preliminary data.</text>
</comment>
<reference evidence="2 3" key="1">
    <citation type="journal article" date="2023" name="Insect Mol. Biol.">
        <title>Genome sequencing provides insights into the evolution of gene families encoding plant cell wall-degrading enzymes in longhorned beetles.</title>
        <authorList>
            <person name="Shin N.R."/>
            <person name="Okamura Y."/>
            <person name="Kirsch R."/>
            <person name="Pauchet Y."/>
        </authorList>
    </citation>
    <scope>NUCLEOTIDE SEQUENCE [LARGE SCALE GENOMIC DNA]</scope>
    <source>
        <strain evidence="2">EAD_L_NR</strain>
    </source>
</reference>